<gene>
    <name evidence="1" type="ORF">LCGC14_2816380</name>
</gene>
<organism evidence="1">
    <name type="scientific">marine sediment metagenome</name>
    <dbReference type="NCBI Taxonomy" id="412755"/>
    <lineage>
        <taxon>unclassified sequences</taxon>
        <taxon>metagenomes</taxon>
        <taxon>ecological metagenomes</taxon>
    </lineage>
</organism>
<protein>
    <submittedName>
        <fullName evidence="1">Uncharacterized protein</fullName>
    </submittedName>
</protein>
<sequence length="193" mass="22084">MKRIKKITFLFVCQFLLFTGFAFGDHYDEIFAKLKNDTQHIKNVAGLVLNGWYTKRETPACKYHEKMGTMGYHFRKDWKMDKTFDPTEPEEPIVDTNGNLVGAEYVVYGDAAAVSMLNYFHLAHTDGSGEGDVKTNMPTSFEHKGEGKYELHVWAWQKNPMGPFMHFNPTVSCEKAVCRQIVHKDGSKMFVGV</sequence>
<accession>A0A0F9ARQ7</accession>
<dbReference type="AlphaFoldDB" id="A0A0F9ARQ7"/>
<evidence type="ECO:0000313" key="1">
    <source>
        <dbReference type="EMBL" id="KKK81149.1"/>
    </source>
</evidence>
<name>A0A0F9ARQ7_9ZZZZ</name>
<proteinExistence type="predicted"/>
<reference evidence="1" key="1">
    <citation type="journal article" date="2015" name="Nature">
        <title>Complex archaea that bridge the gap between prokaryotes and eukaryotes.</title>
        <authorList>
            <person name="Spang A."/>
            <person name="Saw J.H."/>
            <person name="Jorgensen S.L."/>
            <person name="Zaremba-Niedzwiedzka K."/>
            <person name="Martijn J."/>
            <person name="Lind A.E."/>
            <person name="van Eijk R."/>
            <person name="Schleper C."/>
            <person name="Guy L."/>
            <person name="Ettema T.J."/>
        </authorList>
    </citation>
    <scope>NUCLEOTIDE SEQUENCE</scope>
</reference>
<comment type="caution">
    <text evidence="1">The sequence shown here is derived from an EMBL/GenBank/DDBJ whole genome shotgun (WGS) entry which is preliminary data.</text>
</comment>
<dbReference type="EMBL" id="LAZR01053254">
    <property type="protein sequence ID" value="KKK81149.1"/>
    <property type="molecule type" value="Genomic_DNA"/>
</dbReference>